<sequence length="200" mass="20679">MSASDVYAVNMSGNDNSVNLRKRSYHHGDLRAALIAEGLRLLGERDVDALSLREVARGVGVSATSVYRHFPDKDALLTALALEGLAQLGGAQRAAGEEAGGGSAGFAATGRAYVRFALAHPALFRLIFASPVLAPAKAAGTLDSEAGTLLQANAAMMAARQGGEAATRAIEAWALVHGLAMLMLDGQIPADETIIEKVIG</sequence>
<dbReference type="InterPro" id="IPR050109">
    <property type="entry name" value="HTH-type_TetR-like_transc_reg"/>
</dbReference>
<dbReference type="Pfam" id="PF00440">
    <property type="entry name" value="TetR_N"/>
    <property type="match status" value="1"/>
</dbReference>
<name>A0A7W4IRZ4_9PROT</name>
<reference evidence="6 7" key="1">
    <citation type="submission" date="2020-04" db="EMBL/GenBank/DDBJ databases">
        <title>Description of novel Gluconacetobacter.</title>
        <authorList>
            <person name="Sombolestani A."/>
        </authorList>
    </citation>
    <scope>NUCLEOTIDE SEQUENCE [LARGE SCALE GENOMIC DNA]</scope>
    <source>
        <strain evidence="6 7">LMG 27801</strain>
    </source>
</reference>
<dbReference type="PRINTS" id="PR00455">
    <property type="entry name" value="HTHTETR"/>
</dbReference>
<dbReference type="Pfam" id="PF13305">
    <property type="entry name" value="TetR_C_33"/>
    <property type="match status" value="1"/>
</dbReference>
<evidence type="ECO:0000256" key="4">
    <source>
        <dbReference type="PROSITE-ProRule" id="PRU00335"/>
    </source>
</evidence>
<dbReference type="PROSITE" id="PS50977">
    <property type="entry name" value="HTH_TETR_2"/>
    <property type="match status" value="1"/>
</dbReference>
<feature type="DNA-binding region" description="H-T-H motif" evidence="4">
    <location>
        <begin position="51"/>
        <end position="70"/>
    </location>
</feature>
<evidence type="ECO:0000313" key="6">
    <source>
        <dbReference type="EMBL" id="MBB2167858.1"/>
    </source>
</evidence>
<keyword evidence="7" id="KW-1185">Reference proteome</keyword>
<protein>
    <submittedName>
        <fullName evidence="6">TetR/AcrR family transcriptional regulator</fullName>
    </submittedName>
</protein>
<dbReference type="SUPFAM" id="SSF46689">
    <property type="entry name" value="Homeodomain-like"/>
    <property type="match status" value="1"/>
</dbReference>
<evidence type="ECO:0000259" key="5">
    <source>
        <dbReference type="PROSITE" id="PS50977"/>
    </source>
</evidence>
<organism evidence="6 7">
    <name type="scientific">Gluconacetobacter aggeris</name>
    <dbReference type="NCBI Taxonomy" id="1286186"/>
    <lineage>
        <taxon>Bacteria</taxon>
        <taxon>Pseudomonadati</taxon>
        <taxon>Pseudomonadota</taxon>
        <taxon>Alphaproteobacteria</taxon>
        <taxon>Acetobacterales</taxon>
        <taxon>Acetobacteraceae</taxon>
        <taxon>Gluconacetobacter</taxon>
    </lineage>
</organism>
<comment type="caution">
    <text evidence="6">The sequence shown here is derived from an EMBL/GenBank/DDBJ whole genome shotgun (WGS) entry which is preliminary data.</text>
</comment>
<dbReference type="SUPFAM" id="SSF48498">
    <property type="entry name" value="Tetracyclin repressor-like, C-terminal domain"/>
    <property type="match status" value="1"/>
</dbReference>
<evidence type="ECO:0000256" key="2">
    <source>
        <dbReference type="ARBA" id="ARBA00023125"/>
    </source>
</evidence>
<dbReference type="GO" id="GO:0000976">
    <property type="term" value="F:transcription cis-regulatory region binding"/>
    <property type="evidence" value="ECO:0007669"/>
    <property type="project" value="TreeGrafter"/>
</dbReference>
<dbReference type="InterPro" id="IPR036271">
    <property type="entry name" value="Tet_transcr_reg_TetR-rel_C_sf"/>
</dbReference>
<keyword evidence="3" id="KW-0804">Transcription</keyword>
<evidence type="ECO:0000256" key="3">
    <source>
        <dbReference type="ARBA" id="ARBA00023163"/>
    </source>
</evidence>
<dbReference type="PANTHER" id="PTHR30055">
    <property type="entry name" value="HTH-TYPE TRANSCRIPTIONAL REGULATOR RUTR"/>
    <property type="match status" value="1"/>
</dbReference>
<dbReference type="PANTHER" id="PTHR30055:SF234">
    <property type="entry name" value="HTH-TYPE TRANSCRIPTIONAL REGULATOR BETI"/>
    <property type="match status" value="1"/>
</dbReference>
<proteinExistence type="predicted"/>
<evidence type="ECO:0000313" key="7">
    <source>
        <dbReference type="Proteomes" id="UP000559860"/>
    </source>
</evidence>
<dbReference type="Proteomes" id="UP000559860">
    <property type="component" value="Unassembled WGS sequence"/>
</dbReference>
<gene>
    <name evidence="6" type="ORF">HLH36_05720</name>
</gene>
<dbReference type="InterPro" id="IPR001647">
    <property type="entry name" value="HTH_TetR"/>
</dbReference>
<dbReference type="AlphaFoldDB" id="A0A7W4IRZ4"/>
<keyword evidence="2 4" id="KW-0238">DNA-binding</keyword>
<dbReference type="EMBL" id="JABEQD010000003">
    <property type="protein sequence ID" value="MBB2167858.1"/>
    <property type="molecule type" value="Genomic_DNA"/>
</dbReference>
<dbReference type="InterPro" id="IPR025996">
    <property type="entry name" value="MT1864/Rv1816-like_C"/>
</dbReference>
<dbReference type="Gene3D" id="1.10.357.10">
    <property type="entry name" value="Tetracycline Repressor, domain 2"/>
    <property type="match status" value="1"/>
</dbReference>
<feature type="domain" description="HTH tetR-type" evidence="5">
    <location>
        <begin position="28"/>
        <end position="88"/>
    </location>
</feature>
<dbReference type="InterPro" id="IPR009057">
    <property type="entry name" value="Homeodomain-like_sf"/>
</dbReference>
<dbReference type="GO" id="GO:0003700">
    <property type="term" value="F:DNA-binding transcription factor activity"/>
    <property type="evidence" value="ECO:0007669"/>
    <property type="project" value="TreeGrafter"/>
</dbReference>
<accession>A0A7W4IRZ4</accession>
<evidence type="ECO:0000256" key="1">
    <source>
        <dbReference type="ARBA" id="ARBA00023015"/>
    </source>
</evidence>
<keyword evidence="1" id="KW-0805">Transcription regulation</keyword>